<protein>
    <recommendedName>
        <fullName evidence="4">Lipoprotein</fullName>
    </recommendedName>
</protein>
<evidence type="ECO:0008006" key="4">
    <source>
        <dbReference type="Google" id="ProtNLM"/>
    </source>
</evidence>
<evidence type="ECO:0000313" key="2">
    <source>
        <dbReference type="EMBL" id="WZN42816.1"/>
    </source>
</evidence>
<keyword evidence="1" id="KW-0732">Signal</keyword>
<dbReference type="PROSITE" id="PS51257">
    <property type="entry name" value="PROKAR_LIPOPROTEIN"/>
    <property type="match status" value="1"/>
</dbReference>
<accession>A0ABZ2YST9</accession>
<sequence>MKLIALIIPFIILLTACTADDQPDPTAEYSLDLTSWSTYNYKLENTNWIRQEPNTMLVKYHDDGRINTIENALAGPDPDNGRLTVLYDQGKFSGIAHISFEYTFVFNDGRLRKFQFRMPTDYGHERDIDTIIYDPAGKLDYIDRLGTYGINGKDRKYKVDFVWEGENLKQYNMYMEDDAGQMQVLFKQFFTYNERLQINFFPKLRGGADYFFLKLLAGDRSYLLSKHLPVSSERIWTSRIPIPAREVFEYTHRLDAHGRLQETEIRAVRYEYEVWKSEIRTAIGFTYRE</sequence>
<evidence type="ECO:0000313" key="3">
    <source>
        <dbReference type="Proteomes" id="UP001485459"/>
    </source>
</evidence>
<feature type="chain" id="PRO_5045899549" description="Lipoprotein" evidence="1">
    <location>
        <begin position="22"/>
        <end position="289"/>
    </location>
</feature>
<organism evidence="2 3">
    <name type="scientific">Chitinophaga pollutisoli</name>
    <dbReference type="NCBI Taxonomy" id="3133966"/>
    <lineage>
        <taxon>Bacteria</taxon>
        <taxon>Pseudomonadati</taxon>
        <taxon>Bacteroidota</taxon>
        <taxon>Chitinophagia</taxon>
        <taxon>Chitinophagales</taxon>
        <taxon>Chitinophagaceae</taxon>
        <taxon>Chitinophaga</taxon>
    </lineage>
</organism>
<dbReference type="EMBL" id="CP149822">
    <property type="protein sequence ID" value="WZN42816.1"/>
    <property type="molecule type" value="Genomic_DNA"/>
</dbReference>
<proteinExistence type="predicted"/>
<keyword evidence="3" id="KW-1185">Reference proteome</keyword>
<dbReference type="RefSeq" id="WP_341837645.1">
    <property type="nucleotide sequence ID" value="NZ_CP149822.1"/>
</dbReference>
<evidence type="ECO:0000256" key="1">
    <source>
        <dbReference type="SAM" id="SignalP"/>
    </source>
</evidence>
<dbReference type="Proteomes" id="UP001485459">
    <property type="component" value="Chromosome"/>
</dbReference>
<reference evidence="3" key="1">
    <citation type="submission" date="2024-03" db="EMBL/GenBank/DDBJ databases">
        <title>Chitinophaga horti sp. nov., isolated from garden soil.</title>
        <authorList>
            <person name="Lee D.S."/>
            <person name="Han D.M."/>
            <person name="Baek J.H."/>
            <person name="Choi D.G."/>
            <person name="Jeon J.H."/>
            <person name="Jeon C.O."/>
        </authorList>
    </citation>
    <scope>NUCLEOTIDE SEQUENCE [LARGE SCALE GENOMIC DNA]</scope>
    <source>
        <strain evidence="3">GPA1</strain>
    </source>
</reference>
<feature type="signal peptide" evidence="1">
    <location>
        <begin position="1"/>
        <end position="21"/>
    </location>
</feature>
<name>A0ABZ2YST9_9BACT</name>
<gene>
    <name evidence="2" type="ORF">WJU16_07185</name>
</gene>